<reference evidence="2" key="1">
    <citation type="journal article" date="2005" name="Anim. Genet.">
        <title>Characterization of pig INSIG1 and assignment to SSC18.</title>
        <authorList>
            <person name="Qiu H."/>
            <person name="Xia T."/>
            <person name="Chen X.D."/>
            <person name="Gan L."/>
            <person name="Feng S.Q."/>
            <person name="Lei T."/>
            <person name="Dai M.H."/>
            <person name="Yang Z.Q."/>
        </authorList>
    </citation>
    <scope>NUCLEOTIDE SEQUENCE</scope>
</reference>
<sequence length="45" mass="4700">TIEVIATIFSSAWWVPPCCGTAAGTRPRTSSTSAPGSRVFSSREA</sequence>
<name>Q4VGP7_PIG</name>
<dbReference type="AlphaFoldDB" id="Q4VGP7"/>
<organism evidence="2">
    <name type="scientific">Sus scrofa</name>
    <name type="common">Pig</name>
    <dbReference type="NCBI Taxonomy" id="9823"/>
    <lineage>
        <taxon>Eukaryota</taxon>
        <taxon>Metazoa</taxon>
        <taxon>Chordata</taxon>
        <taxon>Craniata</taxon>
        <taxon>Vertebrata</taxon>
        <taxon>Euteleostomi</taxon>
        <taxon>Mammalia</taxon>
        <taxon>Eutheria</taxon>
        <taxon>Laurasiatheria</taxon>
        <taxon>Artiodactyla</taxon>
        <taxon>Suina</taxon>
        <taxon>Suidae</taxon>
        <taxon>Sus</taxon>
    </lineage>
</organism>
<protein>
    <submittedName>
        <fullName evidence="2">Insulin-induced protein INSIG1 transcript variant 3</fullName>
    </submittedName>
</protein>
<feature type="region of interest" description="Disordered" evidence="1">
    <location>
        <begin position="22"/>
        <end position="45"/>
    </location>
</feature>
<evidence type="ECO:0000313" key="2">
    <source>
        <dbReference type="EMBL" id="AAY16199.1"/>
    </source>
</evidence>
<accession>Q4VGP7</accession>
<proteinExistence type="evidence at transcript level"/>
<feature type="non-terminal residue" evidence="2">
    <location>
        <position position="1"/>
    </location>
</feature>
<evidence type="ECO:0000256" key="1">
    <source>
        <dbReference type="SAM" id="MobiDB-lite"/>
    </source>
</evidence>
<dbReference type="EMBL" id="AY935636">
    <property type="protein sequence ID" value="AAY16199.1"/>
    <property type="molecule type" value="mRNA"/>
</dbReference>